<keyword evidence="5" id="KW-1185">Reference proteome</keyword>
<dbReference type="PANTHER" id="PTHR10696">
    <property type="entry name" value="GAMMA-BUTYROBETAINE HYDROXYLASE-RELATED"/>
    <property type="match status" value="1"/>
</dbReference>
<dbReference type="InterPro" id="IPR042098">
    <property type="entry name" value="TauD-like_sf"/>
</dbReference>
<protein>
    <submittedName>
        <fullName evidence="4">TauD/TfdA family dioxygenase</fullName>
    </submittedName>
</protein>
<evidence type="ECO:0000259" key="3">
    <source>
        <dbReference type="Pfam" id="PF02668"/>
    </source>
</evidence>
<dbReference type="EMBL" id="JAELYA010000006">
    <property type="protein sequence ID" value="MBO3276954.1"/>
    <property type="molecule type" value="Genomic_DNA"/>
</dbReference>
<evidence type="ECO:0000256" key="1">
    <source>
        <dbReference type="ARBA" id="ARBA00001954"/>
    </source>
</evidence>
<name>A0ABS3TTF0_9PSED</name>
<dbReference type="InterPro" id="IPR003819">
    <property type="entry name" value="TauD/TfdA-like"/>
</dbReference>
<dbReference type="Gene3D" id="3.60.130.10">
    <property type="entry name" value="Clavaminate synthase-like"/>
    <property type="match status" value="1"/>
</dbReference>
<organism evidence="4 5">
    <name type="scientific">Pseudomonas schmalbachii</name>
    <dbReference type="NCBI Taxonomy" id="2816993"/>
    <lineage>
        <taxon>Bacteria</taxon>
        <taxon>Pseudomonadati</taxon>
        <taxon>Pseudomonadota</taxon>
        <taxon>Gammaproteobacteria</taxon>
        <taxon>Pseudomonadales</taxon>
        <taxon>Pseudomonadaceae</taxon>
        <taxon>Pseudomonas</taxon>
    </lineage>
</organism>
<dbReference type="Pfam" id="PF02668">
    <property type="entry name" value="TauD"/>
    <property type="match status" value="1"/>
</dbReference>
<dbReference type="InterPro" id="IPR050411">
    <property type="entry name" value="AlphaKG_dependent_hydroxylases"/>
</dbReference>
<dbReference type="PANTHER" id="PTHR10696:SF21">
    <property type="entry name" value="TAUD_TFDA-LIKE DOMAIN-CONTAINING PROTEIN"/>
    <property type="match status" value="1"/>
</dbReference>
<dbReference type="RefSeq" id="WP_208315164.1">
    <property type="nucleotide sequence ID" value="NZ_JAELYA010000006.1"/>
</dbReference>
<gene>
    <name evidence="4" type="ORF">JFY56_17145</name>
</gene>
<reference evidence="4 5" key="1">
    <citation type="submission" date="2020-12" db="EMBL/GenBank/DDBJ databases">
        <title>Pseudomonas schmalbachii sp. nov. isolated from millipede gut.</title>
        <authorList>
            <person name="Shelomi M."/>
        </authorList>
    </citation>
    <scope>NUCLEOTIDE SEQUENCE [LARGE SCALE GENOMIC DNA]</scope>
    <source>
        <strain evidence="4 5">Milli4</strain>
    </source>
</reference>
<comment type="cofactor">
    <cofactor evidence="1">
        <name>Fe(2+)</name>
        <dbReference type="ChEBI" id="CHEBI:29033"/>
    </cofactor>
</comment>
<comment type="caution">
    <text evidence="4">The sequence shown here is derived from an EMBL/GenBank/DDBJ whole genome shotgun (WGS) entry which is preliminary data.</text>
</comment>
<evidence type="ECO:0000256" key="2">
    <source>
        <dbReference type="ARBA" id="ARBA00023002"/>
    </source>
</evidence>
<evidence type="ECO:0000313" key="5">
    <source>
        <dbReference type="Proteomes" id="UP000669060"/>
    </source>
</evidence>
<dbReference type="GO" id="GO:0051213">
    <property type="term" value="F:dioxygenase activity"/>
    <property type="evidence" value="ECO:0007669"/>
    <property type="project" value="UniProtKB-KW"/>
</dbReference>
<keyword evidence="4" id="KW-0223">Dioxygenase</keyword>
<dbReference type="SUPFAM" id="SSF51197">
    <property type="entry name" value="Clavaminate synthase-like"/>
    <property type="match status" value="1"/>
</dbReference>
<feature type="domain" description="TauD/TfdA-like" evidence="3">
    <location>
        <begin position="52"/>
        <end position="347"/>
    </location>
</feature>
<proteinExistence type="predicted"/>
<keyword evidence="2" id="KW-0560">Oxidoreductase</keyword>
<evidence type="ECO:0000313" key="4">
    <source>
        <dbReference type="EMBL" id="MBO3276954.1"/>
    </source>
</evidence>
<sequence length="351" mass="39167">MNSIAKNPLDQDCPVSVAELGSDVRCHTLQAGRPPLFIEPCNDALRDRAAFRAWSARIRPVLDQLIVEHGGIVLRGFPIEETADFGNLAELFPAFSSGYAGGVAPRSTISGRVMEATRLAAPVRLTLHSEMAYMRDYPKRIAFFCRQAAPVGGETLIGDMRTLVDELPAELVDKIARLGIRTTRNYGAKSDGMEGSVEIMESIGWNVAFGTDDPQQVETLCAERGLEPLWNDNGTLTVFNRTEPFVIHPQTGRTLYRALVHIYRPDKRPEGENTELYEAIRKTQKHPSGTFLGNGEELSGQEVDAFEAVIDRHTHYWPWRNGDVMILDNLQVWHGRNPYEGPRDVQVALLD</sequence>
<dbReference type="Proteomes" id="UP000669060">
    <property type="component" value="Unassembled WGS sequence"/>
</dbReference>
<accession>A0ABS3TTF0</accession>